<dbReference type="KEGG" id="amc:MADE_000001022485"/>
<dbReference type="HOGENOM" id="CLU_3003857_0_0_6"/>
<evidence type="ECO:0000313" key="1">
    <source>
        <dbReference type="EMBL" id="AGV54066.1"/>
    </source>
</evidence>
<name>T2DL34_ALTMD</name>
<accession>T2DL34</accession>
<sequence length="56" mass="6101">MRVVLANPFYVIALEGCLIQPGSESRITLLNAAFFFLTGHLSGYFLTGKSDYDSVG</sequence>
<reference evidence="1 2" key="2">
    <citation type="journal article" date="2015" name="Antonie Van Leeuwenhoek">
        <title>Ecophysiological diversity of a novel member of the genus Alteromonas, and description of Alteromonas mediterranea sp. nov.</title>
        <authorList>
            <person name="Ivanova E.P."/>
            <person name="Lopez-Perez M."/>
            <person name="Zabalos M."/>
            <person name="Nguyen S.H."/>
            <person name="Webb H.K."/>
            <person name="Ryan J."/>
            <person name="Lagutin K."/>
            <person name="Vyssotski M."/>
            <person name="Crawford R.J."/>
            <person name="Rodriguez-Valera F."/>
        </authorList>
    </citation>
    <scope>NUCLEOTIDE SEQUENCE [LARGE SCALE GENOMIC DNA]</scope>
    <source>
        <strain evidence="2">DSM 17117 / CIP 110805 / LMG 28347 / Deep ecotype</strain>
    </source>
</reference>
<reference evidence="1 2" key="1">
    <citation type="journal article" date="2008" name="ISME J.">
        <title>Comparative genomics of two ecotypes of the marine planktonic copiotroph Alteromonas macleodii suggests alternative lifestyles associated with different kinds of particulate organic matter.</title>
        <authorList>
            <person name="Ivars-Martinez E."/>
            <person name="Martin-Cuadrado A.B."/>
            <person name="D'Auria G."/>
            <person name="Mira A."/>
            <person name="Ferriera S."/>
            <person name="Johnson J."/>
            <person name="Friedman R."/>
            <person name="Rodriguez-Valera F."/>
        </authorList>
    </citation>
    <scope>NUCLEOTIDE SEQUENCE [LARGE SCALE GENOMIC DNA]</scope>
    <source>
        <strain evidence="2">DSM 17117 / CIP 110805 / LMG 28347 / Deep ecotype</strain>
    </source>
</reference>
<proteinExistence type="predicted"/>
<organism evidence="1 2">
    <name type="scientific">Alteromonas mediterranea (strain DSM 17117 / CIP 110805 / LMG 28347 / Deep ecotype)</name>
    <dbReference type="NCBI Taxonomy" id="1774373"/>
    <lineage>
        <taxon>Bacteria</taxon>
        <taxon>Pseudomonadati</taxon>
        <taxon>Pseudomonadota</taxon>
        <taxon>Gammaproteobacteria</taxon>
        <taxon>Alteromonadales</taxon>
        <taxon>Alteromonadaceae</taxon>
        <taxon>Alteromonas/Salinimonas group</taxon>
        <taxon>Alteromonas</taxon>
    </lineage>
</organism>
<dbReference type="AlphaFoldDB" id="T2DL34"/>
<keyword evidence="2" id="KW-1185">Reference proteome</keyword>
<dbReference type="EMBL" id="CP001103">
    <property type="protein sequence ID" value="AGV54066.1"/>
    <property type="molecule type" value="Genomic_DNA"/>
</dbReference>
<evidence type="ECO:0000313" key="2">
    <source>
        <dbReference type="Proteomes" id="UP000001870"/>
    </source>
</evidence>
<gene>
    <name evidence="1" type="ORF">MADE_000001022485</name>
</gene>
<dbReference type="Proteomes" id="UP000001870">
    <property type="component" value="Chromosome"/>
</dbReference>
<protein>
    <submittedName>
        <fullName evidence="1">Uncharacterized protein</fullName>
    </submittedName>
</protein>